<dbReference type="InterPro" id="IPR036707">
    <property type="entry name" value="MinE_sf"/>
</dbReference>
<evidence type="ECO:0000313" key="7">
    <source>
        <dbReference type="EMBL" id="VAX76579.1"/>
    </source>
</evidence>
<dbReference type="InterPro" id="IPR005527">
    <property type="entry name" value="MinE"/>
</dbReference>
<sequence length="86" mass="10178">MILLDLFLSKKKPTAHTAKKRLQIIINNQRNLFKEPDYFPQLKNDLLLVIARYIKIKPNTISIKLEKNSENMFILELNISKKNNVR</sequence>
<evidence type="ECO:0000313" key="8">
    <source>
        <dbReference type="Proteomes" id="UP000271849"/>
    </source>
</evidence>
<evidence type="ECO:0000256" key="4">
    <source>
        <dbReference type="ARBA" id="ARBA00023306"/>
    </source>
</evidence>
<dbReference type="AlphaFoldDB" id="A0A3B1E9I0"/>
<dbReference type="NCBIfam" id="TIGR01215">
    <property type="entry name" value="minE"/>
    <property type="match status" value="1"/>
</dbReference>
<name>A0A3B1E9I0_9GAMM</name>
<accession>A0A3B1E9I0</accession>
<evidence type="ECO:0000256" key="1">
    <source>
        <dbReference type="ARBA" id="ARBA00008168"/>
    </source>
</evidence>
<dbReference type="EMBL" id="LR025085">
    <property type="protein sequence ID" value="VAX76579.1"/>
    <property type="molecule type" value="Genomic_DNA"/>
</dbReference>
<dbReference type="Gene3D" id="3.30.1070.10">
    <property type="entry name" value="Cell division topological specificity factor MinE"/>
    <property type="match status" value="1"/>
</dbReference>
<proteinExistence type="inferred from homology"/>
<dbReference type="GO" id="GO:0042802">
    <property type="term" value="F:identical protein binding"/>
    <property type="evidence" value="ECO:0007669"/>
    <property type="project" value="UniProtKB-ARBA"/>
</dbReference>
<protein>
    <recommendedName>
        <fullName evidence="2 6">Cell division topological specificity factor</fullName>
    </recommendedName>
</protein>
<dbReference type="GO" id="GO:0051301">
    <property type="term" value="P:cell division"/>
    <property type="evidence" value="ECO:0007669"/>
    <property type="project" value="UniProtKB-KW"/>
</dbReference>
<dbReference type="SUPFAM" id="SSF55229">
    <property type="entry name" value="Cell division protein MinE topological specificity domain"/>
    <property type="match status" value="1"/>
</dbReference>
<comment type="function">
    <text evidence="5 6">Prevents the cell division inhibition by proteins MinC and MinD at internal division sites while permitting inhibition at polar sites. This ensures cell division at the proper site by restricting the formation of a division septum at the midpoint of the long axis of the cell.</text>
</comment>
<reference evidence="8" key="1">
    <citation type="submission" date="2018-09" db="EMBL/GenBank/DDBJ databases">
        <authorList>
            <person name="Manzano-Marin A."/>
            <person name="Manzano-Marin A."/>
        </authorList>
    </citation>
    <scope>NUCLEOTIDE SEQUENCE [LARGE SCALE GENOMIC DNA]</scope>
    <source>
        <strain evidence="8">BuCistrobi</strain>
    </source>
</reference>
<dbReference type="GO" id="GO:0032955">
    <property type="term" value="P:regulation of division septum assembly"/>
    <property type="evidence" value="ECO:0007669"/>
    <property type="project" value="InterPro"/>
</dbReference>
<dbReference type="Pfam" id="PF03776">
    <property type="entry name" value="MinE"/>
    <property type="match status" value="1"/>
</dbReference>
<dbReference type="NCBIfam" id="NF001422">
    <property type="entry name" value="PRK00296.1"/>
    <property type="match status" value="1"/>
</dbReference>
<evidence type="ECO:0000256" key="5">
    <source>
        <dbReference type="ARBA" id="ARBA00025265"/>
    </source>
</evidence>
<dbReference type="STRING" id="1921549.GCA_900128825_00214"/>
<dbReference type="Proteomes" id="UP000271849">
    <property type="component" value="Chromosome"/>
</dbReference>
<dbReference type="OrthoDB" id="9802655at2"/>
<gene>
    <name evidence="6 7" type="primary">minE</name>
    <name evidence="7" type="ORF">BUCINSTRO3249_0215</name>
</gene>
<evidence type="ECO:0000256" key="6">
    <source>
        <dbReference type="HAMAP-Rule" id="MF_00262"/>
    </source>
</evidence>
<organism evidence="7 8">
    <name type="scientific">Buchnera aphidicola</name>
    <name type="common">Cinara strobi</name>
    <dbReference type="NCBI Taxonomy" id="1921549"/>
    <lineage>
        <taxon>Bacteria</taxon>
        <taxon>Pseudomonadati</taxon>
        <taxon>Pseudomonadota</taxon>
        <taxon>Gammaproteobacteria</taxon>
        <taxon>Enterobacterales</taxon>
        <taxon>Erwiniaceae</taxon>
        <taxon>Buchnera</taxon>
    </lineage>
</organism>
<comment type="similarity">
    <text evidence="1 6">Belongs to the MinE family.</text>
</comment>
<evidence type="ECO:0000256" key="2">
    <source>
        <dbReference type="ARBA" id="ARBA00020112"/>
    </source>
</evidence>
<dbReference type="FunFam" id="3.30.1070.10:FF:000001">
    <property type="entry name" value="Cell division topological specificity factor"/>
    <property type="match status" value="1"/>
</dbReference>
<keyword evidence="4 6" id="KW-0131">Cell cycle</keyword>
<keyword evidence="3 6" id="KW-0132">Cell division</keyword>
<evidence type="ECO:0000256" key="3">
    <source>
        <dbReference type="ARBA" id="ARBA00022618"/>
    </source>
</evidence>
<dbReference type="HAMAP" id="MF_00262">
    <property type="entry name" value="MinE"/>
    <property type="match status" value="1"/>
</dbReference>